<comment type="similarity">
    <text evidence="2 10">Belongs to the glycosyltransferase 31 family.</text>
</comment>
<keyword evidence="5" id="KW-0812">Transmembrane</keyword>
<dbReference type="GO" id="GO:0006493">
    <property type="term" value="P:protein O-linked glycosylation"/>
    <property type="evidence" value="ECO:0007669"/>
    <property type="project" value="TreeGrafter"/>
</dbReference>
<keyword evidence="4" id="KW-0808">Transferase</keyword>
<dbReference type="AlphaFoldDB" id="A0A1I8C2V0"/>
<evidence type="ECO:0000256" key="3">
    <source>
        <dbReference type="ARBA" id="ARBA00022676"/>
    </source>
</evidence>
<name>A0A1I8C2V0_MELHA</name>
<evidence type="ECO:0000256" key="4">
    <source>
        <dbReference type="ARBA" id="ARBA00022679"/>
    </source>
</evidence>
<evidence type="ECO:0000256" key="10">
    <source>
        <dbReference type="RuleBase" id="RU363063"/>
    </source>
</evidence>
<dbReference type="Proteomes" id="UP000095281">
    <property type="component" value="Unplaced"/>
</dbReference>
<evidence type="ECO:0000313" key="11">
    <source>
        <dbReference type="Proteomes" id="UP000095281"/>
    </source>
</evidence>
<evidence type="ECO:0000256" key="9">
    <source>
        <dbReference type="ARBA" id="ARBA00023136"/>
    </source>
</evidence>
<protein>
    <recommendedName>
        <fullName evidence="10">Hexosyltransferase</fullName>
        <ecNumber evidence="10">2.4.1.-</ecNumber>
    </recommendedName>
</protein>
<reference evidence="12" key="1">
    <citation type="submission" date="2016-11" db="UniProtKB">
        <authorList>
            <consortium name="WormBaseParasite"/>
        </authorList>
    </citation>
    <scope>IDENTIFICATION</scope>
</reference>
<dbReference type="GO" id="GO:0000139">
    <property type="term" value="C:Golgi membrane"/>
    <property type="evidence" value="ECO:0007669"/>
    <property type="project" value="UniProtKB-SubCell"/>
</dbReference>
<dbReference type="GO" id="GO:0016758">
    <property type="term" value="F:hexosyltransferase activity"/>
    <property type="evidence" value="ECO:0007669"/>
    <property type="project" value="InterPro"/>
</dbReference>
<keyword evidence="8 10" id="KW-0333">Golgi apparatus</keyword>
<comment type="subcellular location">
    <subcellularLocation>
        <location evidence="1 10">Golgi apparatus membrane</location>
        <topology evidence="1 10">Single-pass type II membrane protein</topology>
    </subcellularLocation>
</comment>
<dbReference type="Pfam" id="PF01762">
    <property type="entry name" value="Galactosyl_T"/>
    <property type="match status" value="1"/>
</dbReference>
<dbReference type="PANTHER" id="PTHR11214">
    <property type="entry name" value="BETA-1,3-N-ACETYLGLUCOSAMINYLTRANSFERASE"/>
    <property type="match status" value="1"/>
</dbReference>
<keyword evidence="3 10" id="KW-0328">Glycosyltransferase</keyword>
<evidence type="ECO:0000256" key="7">
    <source>
        <dbReference type="ARBA" id="ARBA00022989"/>
    </source>
</evidence>
<keyword evidence="6" id="KW-0735">Signal-anchor</keyword>
<evidence type="ECO:0000256" key="6">
    <source>
        <dbReference type="ARBA" id="ARBA00022968"/>
    </source>
</evidence>
<evidence type="ECO:0000256" key="8">
    <source>
        <dbReference type="ARBA" id="ARBA00023034"/>
    </source>
</evidence>
<dbReference type="OMA" id="WYVSEDA"/>
<evidence type="ECO:0000256" key="2">
    <source>
        <dbReference type="ARBA" id="ARBA00008661"/>
    </source>
</evidence>
<organism evidence="11 12">
    <name type="scientific">Meloidogyne hapla</name>
    <name type="common">Root-knot nematode worm</name>
    <dbReference type="NCBI Taxonomy" id="6305"/>
    <lineage>
        <taxon>Eukaryota</taxon>
        <taxon>Metazoa</taxon>
        <taxon>Ecdysozoa</taxon>
        <taxon>Nematoda</taxon>
        <taxon>Chromadorea</taxon>
        <taxon>Rhabditida</taxon>
        <taxon>Tylenchina</taxon>
        <taxon>Tylenchomorpha</taxon>
        <taxon>Tylenchoidea</taxon>
        <taxon>Meloidogynidae</taxon>
        <taxon>Meloidogyninae</taxon>
        <taxon>Meloidogyne</taxon>
    </lineage>
</organism>
<evidence type="ECO:0000256" key="5">
    <source>
        <dbReference type="ARBA" id="ARBA00022692"/>
    </source>
</evidence>
<keyword evidence="9" id="KW-0472">Membrane</keyword>
<evidence type="ECO:0000313" key="12">
    <source>
        <dbReference type="WBParaSite" id="MhA1_Contig957.frz3.gene1"/>
    </source>
</evidence>
<keyword evidence="11" id="KW-1185">Reference proteome</keyword>
<keyword evidence="7" id="KW-1133">Transmembrane helix</keyword>
<dbReference type="WBParaSite" id="MhA1_Contig957.frz3.gene1">
    <property type="protein sequence ID" value="MhA1_Contig957.frz3.gene1"/>
    <property type="gene ID" value="MhA1_Contig957.frz3.gene1"/>
</dbReference>
<dbReference type="EC" id="2.4.1.-" evidence="10"/>
<sequence>MTRIGAFKNRDGVRKTWLKDAVPGTVTKFIIADSPSKIEITGNKDAAQKLEELKKEKQLLKLEQMENKDFIFLHGIEDSYANLHFKWLAALQWQQAFCPQTKWIMKTDDDTIVHLPRLNHWIDKKFTKEIEKNKAMYFGWIISGVGPIRDPKHKWYVSEDAYKGNSYPPYMQGASYVASSQAITVTMPYTSKVTGFNMDDVLFTGVLADLANVTRSDHKEMFRVGNGLAKDEKCEDGTPYVTALYGAGNLEGFQNIYNRLKTVKCP</sequence>
<proteinExistence type="inferred from homology"/>
<dbReference type="Gene3D" id="3.90.550.50">
    <property type="match status" value="1"/>
</dbReference>
<dbReference type="InterPro" id="IPR002659">
    <property type="entry name" value="Glyco_trans_31"/>
</dbReference>
<accession>A0A1I8C2V0</accession>
<dbReference type="PANTHER" id="PTHR11214:SF3">
    <property type="entry name" value="BETA-1,3-GALACTOSYLTRANSFERASE 6"/>
    <property type="match status" value="1"/>
</dbReference>
<evidence type="ECO:0000256" key="1">
    <source>
        <dbReference type="ARBA" id="ARBA00004323"/>
    </source>
</evidence>